<dbReference type="RefSeq" id="WP_233478627.1">
    <property type="nucleotide sequence ID" value="NZ_CP013970.1"/>
</dbReference>
<evidence type="ECO:0000313" key="2">
    <source>
        <dbReference type="Proteomes" id="UP000264980"/>
    </source>
</evidence>
<dbReference type="Proteomes" id="UP000264980">
    <property type="component" value="Chromosome"/>
</dbReference>
<name>A0A345CQ07_9GAMM</name>
<evidence type="ECO:0000313" key="1">
    <source>
        <dbReference type="EMBL" id="AXF75524.1"/>
    </source>
</evidence>
<reference evidence="1 2" key="1">
    <citation type="submission" date="2016-01" db="EMBL/GenBank/DDBJ databases">
        <authorList>
            <person name="Oliw E.H."/>
        </authorList>
    </citation>
    <scope>NUCLEOTIDE SEQUENCE [LARGE SCALE GENOMIC DNA]</scope>
    <source>
        <strain evidence="1 2">MDcuke</strain>
    </source>
</reference>
<dbReference type="AlphaFoldDB" id="A0A345CQ07"/>
<sequence>MTITHMELANLQGLIKFASPMPWRWATSNSMARLSSASGKDGDVIHAFKAADGVPCVNVSSDNMNLIASAVNYLPELLDHIDAQAALIAGLESKYREELGRNLIRELKSAAYDEALTSRERADRAAGAGTCGLFVSLCRVRNL</sequence>
<gene>
    <name evidence="1" type="ORF">AV903_04435</name>
</gene>
<dbReference type="EMBL" id="CP013970">
    <property type="protein sequence ID" value="AXF75524.1"/>
    <property type="molecule type" value="Genomic_DNA"/>
</dbReference>
<organism evidence="1 2">
    <name type="scientific">Erwinia tracheiphila</name>
    <dbReference type="NCBI Taxonomy" id="65700"/>
    <lineage>
        <taxon>Bacteria</taxon>
        <taxon>Pseudomonadati</taxon>
        <taxon>Pseudomonadota</taxon>
        <taxon>Gammaproteobacteria</taxon>
        <taxon>Enterobacterales</taxon>
        <taxon>Erwiniaceae</taxon>
        <taxon>Erwinia</taxon>
    </lineage>
</organism>
<protein>
    <submittedName>
        <fullName evidence="1">Uncharacterized protein</fullName>
    </submittedName>
</protein>
<proteinExistence type="predicted"/>
<accession>A0A345CQ07</accession>